<proteinExistence type="predicted"/>
<evidence type="ECO:0000313" key="2">
    <source>
        <dbReference type="Proteomes" id="UP000181962"/>
    </source>
</evidence>
<accession>A0A1L3FP13</accession>
<gene>
    <name evidence="1" type="ORF">BKD09_42660</name>
</gene>
<dbReference type="RefSeq" id="WP_038936638.1">
    <property type="nucleotide sequence ID" value="NZ_CP017637.1"/>
</dbReference>
<dbReference type="EMBL" id="CP017637">
    <property type="protein sequence ID" value="APG15036.1"/>
    <property type="molecule type" value="Genomic_DNA"/>
</dbReference>
<protein>
    <recommendedName>
        <fullName evidence="3">HNH endonuclease</fullName>
    </recommendedName>
</protein>
<organism evidence="1 2">
    <name type="scientific">Bradyrhizobium japonicum</name>
    <dbReference type="NCBI Taxonomy" id="375"/>
    <lineage>
        <taxon>Bacteria</taxon>
        <taxon>Pseudomonadati</taxon>
        <taxon>Pseudomonadota</taxon>
        <taxon>Alphaproteobacteria</taxon>
        <taxon>Hyphomicrobiales</taxon>
        <taxon>Nitrobacteraceae</taxon>
        <taxon>Bradyrhizobium</taxon>
    </lineage>
</organism>
<evidence type="ECO:0008006" key="3">
    <source>
        <dbReference type="Google" id="ProtNLM"/>
    </source>
</evidence>
<dbReference type="Proteomes" id="UP000181962">
    <property type="component" value="Chromosome"/>
</dbReference>
<dbReference type="AlphaFoldDB" id="A0A1L3FP13"/>
<reference evidence="1 2" key="1">
    <citation type="submission" date="2016-11" db="EMBL/GenBank/DDBJ databases">
        <title>Complete Genome Sequence of Bradyrhizobium sp. strain J5, an isolated from soybean nodule in Hokkaido.</title>
        <authorList>
            <person name="Kanehara K."/>
        </authorList>
    </citation>
    <scope>NUCLEOTIDE SEQUENCE [LARGE SCALE GENOMIC DNA]</scope>
    <source>
        <strain evidence="1 2">J5</strain>
    </source>
</reference>
<evidence type="ECO:0000313" key="1">
    <source>
        <dbReference type="EMBL" id="APG15036.1"/>
    </source>
</evidence>
<sequence length="176" mass="20521">MDPWFELMKRHARDILPVRDGESFDDYRERMTQALTPSQRAMLAAEAWAEARQAYKSSVARRRLWIAAARLAFDPGPRCPCSVCGQYESITEAHHIYPLALQFDAGEPEAIQESCWLCPTHHRLMHEIIEALIEIRQPRLEGVPFEERDRLDKIGVRFVHLWRRAQLQDRSLLKSA</sequence>
<name>A0A1L3FP13_BRAJP</name>